<dbReference type="GO" id="GO:0005576">
    <property type="term" value="C:extracellular region"/>
    <property type="evidence" value="ECO:0007669"/>
    <property type="project" value="UniProtKB-SubCell"/>
</dbReference>
<sequence>MRISSVTMFEQSSASINRQQTDFLEVSQQIASGRRVVNPSDDPQAASRAVRVDQSKAVAEQYAEARVSVRNSLSQTESILNSVSDAVTSAKTLLVQASSDTLSDADRQSVASELRGVYETMIGQANATDGNGRYLFGGYAESAPPFVKNTDGNVEYKGDSNIREQRIDASRRMPAAENGETIFQSVPSGAGYVAEAVKTDASGSPLTGPAARNDGSVTFNGPQVVDVNNADYGDSFRLNFAEDAASGEPTVSVQRFESGTWAAYDPAGDGSLTEAAYTEGESLSFGGVEVTLSGRPESGDQILISQAGSEQREPNLFRTMEEAIRVLETPAETDAEKADLRNTLNTSMRDLDNSLDNVLTVRASAGARLNELDVVDSVGSNRMLNYEQTLSDLVDLDYVEAISEYSLRQVGLQASQQAFVDIKGSTLFDYLR</sequence>
<keyword evidence="7" id="KW-0282">Flagellum</keyword>
<accession>A0A7Y3XBV2</accession>
<organism evidence="7 8">
    <name type="scientific">Vreelandella azerica</name>
    <dbReference type="NCBI Taxonomy" id="2732867"/>
    <lineage>
        <taxon>Bacteria</taxon>
        <taxon>Pseudomonadati</taxon>
        <taxon>Pseudomonadota</taxon>
        <taxon>Gammaproteobacteria</taxon>
        <taxon>Oceanospirillales</taxon>
        <taxon>Halomonadaceae</taxon>
        <taxon>Vreelandella</taxon>
    </lineage>
</organism>
<evidence type="ECO:0000313" key="7">
    <source>
        <dbReference type="EMBL" id="NOG32744.1"/>
    </source>
</evidence>
<dbReference type="PANTHER" id="PTHR42792">
    <property type="entry name" value="FLAGELLIN"/>
    <property type="match status" value="1"/>
</dbReference>
<dbReference type="PANTHER" id="PTHR42792:SF1">
    <property type="entry name" value="FLAGELLAR HOOK-ASSOCIATED PROTEIN 3"/>
    <property type="match status" value="1"/>
</dbReference>
<dbReference type="AlphaFoldDB" id="A0A7Y3XBV2"/>
<dbReference type="GO" id="GO:0009424">
    <property type="term" value="C:bacterial-type flagellum hook"/>
    <property type="evidence" value="ECO:0007669"/>
    <property type="project" value="InterPro"/>
</dbReference>
<dbReference type="GO" id="GO:0005198">
    <property type="term" value="F:structural molecule activity"/>
    <property type="evidence" value="ECO:0007669"/>
    <property type="project" value="InterPro"/>
</dbReference>
<dbReference type="Gene3D" id="1.20.1330.10">
    <property type="entry name" value="f41 fragment of flagellin, N-terminal domain"/>
    <property type="match status" value="2"/>
</dbReference>
<comment type="subcellular location">
    <subcellularLocation>
        <location evidence="1">Bacterial flagellum</location>
    </subcellularLocation>
    <subcellularLocation>
        <location evidence="2">Secreted</location>
    </subcellularLocation>
</comment>
<evidence type="ECO:0000256" key="3">
    <source>
        <dbReference type="ARBA" id="ARBA00005709"/>
    </source>
</evidence>
<keyword evidence="5" id="KW-0975">Bacterial flagellum</keyword>
<evidence type="ECO:0000256" key="1">
    <source>
        <dbReference type="ARBA" id="ARBA00004365"/>
    </source>
</evidence>
<keyword evidence="7" id="KW-0966">Cell projection</keyword>
<evidence type="ECO:0000313" key="8">
    <source>
        <dbReference type="Proteomes" id="UP000588806"/>
    </source>
</evidence>
<comment type="similarity">
    <text evidence="3">Belongs to the bacterial flagellin family.</text>
</comment>
<dbReference type="Pfam" id="PF00669">
    <property type="entry name" value="Flagellin_N"/>
    <property type="match status" value="1"/>
</dbReference>
<dbReference type="GO" id="GO:0071973">
    <property type="term" value="P:bacterial-type flagellum-dependent cell motility"/>
    <property type="evidence" value="ECO:0007669"/>
    <property type="project" value="InterPro"/>
</dbReference>
<dbReference type="InterPro" id="IPR001029">
    <property type="entry name" value="Flagellin_N"/>
</dbReference>
<comment type="caution">
    <text evidence="7">The sequence shown here is derived from an EMBL/GenBank/DDBJ whole genome shotgun (WGS) entry which is preliminary data.</text>
</comment>
<dbReference type="RefSeq" id="WP_171703212.1">
    <property type="nucleotide sequence ID" value="NZ_JABFHI010000008.1"/>
</dbReference>
<evidence type="ECO:0000256" key="5">
    <source>
        <dbReference type="ARBA" id="ARBA00023143"/>
    </source>
</evidence>
<name>A0A7Y3XBV2_9GAMM</name>
<dbReference type="InterPro" id="IPR001492">
    <property type="entry name" value="Flagellin"/>
</dbReference>
<reference evidence="7 8" key="1">
    <citation type="submission" date="2020-05" db="EMBL/GenBank/DDBJ databases">
        <authorList>
            <person name="Ruan W."/>
            <person name="Jeon C.O."/>
            <person name="Chun B.H."/>
        </authorList>
    </citation>
    <scope>NUCLEOTIDE SEQUENCE [LARGE SCALE GENOMIC DNA]</scope>
    <source>
        <strain evidence="7 8">TBZ9</strain>
    </source>
</reference>
<dbReference type="NCBIfam" id="TIGR02550">
    <property type="entry name" value="flagell_flgL"/>
    <property type="match status" value="1"/>
</dbReference>
<reference evidence="7 8" key="2">
    <citation type="submission" date="2020-06" db="EMBL/GenBank/DDBJ databases">
        <title>Halomonas songnenensis sp. nov., a moderately halophilic bacterium isolated from saline and alkaline soils.</title>
        <authorList>
            <person name="Jiang J."/>
            <person name="Pan Y."/>
        </authorList>
    </citation>
    <scope>NUCLEOTIDE SEQUENCE [LARGE SCALE GENOMIC DNA]</scope>
    <source>
        <strain evidence="7 8">TBZ9</strain>
    </source>
</reference>
<dbReference type="EMBL" id="JABFHI010000008">
    <property type="protein sequence ID" value="NOG32744.1"/>
    <property type="molecule type" value="Genomic_DNA"/>
</dbReference>
<dbReference type="SUPFAM" id="SSF64518">
    <property type="entry name" value="Phase 1 flagellin"/>
    <property type="match status" value="1"/>
</dbReference>
<evidence type="ECO:0000256" key="4">
    <source>
        <dbReference type="ARBA" id="ARBA00022525"/>
    </source>
</evidence>
<dbReference type="InterPro" id="IPR013384">
    <property type="entry name" value="Flagell_FlgL"/>
</dbReference>
<gene>
    <name evidence="7" type="primary">flgL</name>
    <name evidence="7" type="ORF">HLB35_15080</name>
</gene>
<proteinExistence type="inferred from homology"/>
<keyword evidence="8" id="KW-1185">Reference proteome</keyword>
<evidence type="ECO:0000259" key="6">
    <source>
        <dbReference type="Pfam" id="PF00669"/>
    </source>
</evidence>
<keyword evidence="4" id="KW-0964">Secreted</keyword>
<protein>
    <submittedName>
        <fullName evidence="7">Flagellar hook-associated protein FlgL</fullName>
    </submittedName>
</protein>
<evidence type="ECO:0000256" key="2">
    <source>
        <dbReference type="ARBA" id="ARBA00004613"/>
    </source>
</evidence>
<dbReference type="Proteomes" id="UP000588806">
    <property type="component" value="Unassembled WGS sequence"/>
</dbReference>
<keyword evidence="7" id="KW-0969">Cilium</keyword>
<feature type="domain" description="Flagellin N-terminal" evidence="6">
    <location>
        <begin position="3"/>
        <end position="139"/>
    </location>
</feature>